<gene>
    <name evidence="2" type="ORF">EPI10_028103</name>
</gene>
<evidence type="ECO:0000259" key="1">
    <source>
        <dbReference type="Pfam" id="PF00481"/>
    </source>
</evidence>
<comment type="caution">
    <text evidence="2">The sequence shown here is derived from an EMBL/GenBank/DDBJ whole genome shotgun (WGS) entry which is preliminary data.</text>
</comment>
<evidence type="ECO:0000313" key="2">
    <source>
        <dbReference type="EMBL" id="KAA3461540.1"/>
    </source>
</evidence>
<dbReference type="SUPFAM" id="SSF81606">
    <property type="entry name" value="PP2C-like"/>
    <property type="match status" value="1"/>
</dbReference>
<dbReference type="OrthoDB" id="10264738at2759"/>
<dbReference type="Pfam" id="PF00481">
    <property type="entry name" value="PP2C"/>
    <property type="match status" value="1"/>
</dbReference>
<dbReference type="Gene3D" id="3.60.40.10">
    <property type="entry name" value="PPM-type phosphatase domain"/>
    <property type="match status" value="1"/>
</dbReference>
<dbReference type="Proteomes" id="UP000325315">
    <property type="component" value="Unassembled WGS sequence"/>
</dbReference>
<accession>A0A5B6UTY5</accession>
<evidence type="ECO:0000313" key="3">
    <source>
        <dbReference type="Proteomes" id="UP000325315"/>
    </source>
</evidence>
<keyword evidence="3" id="KW-1185">Reference proteome</keyword>
<dbReference type="AlphaFoldDB" id="A0A5B6UTY5"/>
<dbReference type="InterPro" id="IPR036457">
    <property type="entry name" value="PPM-type-like_dom_sf"/>
</dbReference>
<reference evidence="3" key="1">
    <citation type="journal article" date="2019" name="Plant Biotechnol. J.">
        <title>Genome sequencing of the Australian wild diploid species Gossypium australe highlights disease resistance and delayed gland morphogenesis.</title>
        <authorList>
            <person name="Cai Y."/>
            <person name="Cai X."/>
            <person name="Wang Q."/>
            <person name="Wang P."/>
            <person name="Zhang Y."/>
            <person name="Cai C."/>
            <person name="Xu Y."/>
            <person name="Wang K."/>
            <person name="Zhou Z."/>
            <person name="Wang C."/>
            <person name="Geng S."/>
            <person name="Li B."/>
            <person name="Dong Q."/>
            <person name="Hou Y."/>
            <person name="Wang H."/>
            <person name="Ai P."/>
            <person name="Liu Z."/>
            <person name="Yi F."/>
            <person name="Sun M."/>
            <person name="An G."/>
            <person name="Cheng J."/>
            <person name="Zhang Y."/>
            <person name="Shi Q."/>
            <person name="Xie Y."/>
            <person name="Shi X."/>
            <person name="Chang Y."/>
            <person name="Huang F."/>
            <person name="Chen Y."/>
            <person name="Hong S."/>
            <person name="Mi L."/>
            <person name="Sun Q."/>
            <person name="Zhang L."/>
            <person name="Zhou B."/>
            <person name="Peng R."/>
            <person name="Zhang X."/>
            <person name="Liu F."/>
        </authorList>
    </citation>
    <scope>NUCLEOTIDE SEQUENCE [LARGE SCALE GENOMIC DNA]</scope>
    <source>
        <strain evidence="3">cv. PA1801</strain>
    </source>
</reference>
<protein>
    <recommendedName>
        <fullName evidence="1">PPM-type phosphatase domain-containing protein</fullName>
    </recommendedName>
</protein>
<organism evidence="2 3">
    <name type="scientific">Gossypium australe</name>
    <dbReference type="NCBI Taxonomy" id="47621"/>
    <lineage>
        <taxon>Eukaryota</taxon>
        <taxon>Viridiplantae</taxon>
        <taxon>Streptophyta</taxon>
        <taxon>Embryophyta</taxon>
        <taxon>Tracheophyta</taxon>
        <taxon>Spermatophyta</taxon>
        <taxon>Magnoliopsida</taxon>
        <taxon>eudicotyledons</taxon>
        <taxon>Gunneridae</taxon>
        <taxon>Pentapetalae</taxon>
        <taxon>rosids</taxon>
        <taxon>malvids</taxon>
        <taxon>Malvales</taxon>
        <taxon>Malvaceae</taxon>
        <taxon>Malvoideae</taxon>
        <taxon>Gossypium</taxon>
    </lineage>
</organism>
<name>A0A5B6UTY5_9ROSI</name>
<proteinExistence type="predicted"/>
<dbReference type="InterPro" id="IPR001932">
    <property type="entry name" value="PPM-type_phosphatase-like_dom"/>
</dbReference>
<sequence>MVESVGDSHVVLSREGQAIQMMIDHEPNTKRGSIENRGGFVSNINVPRVNRQLAISCVFDDKSLKSHLRLDLDI</sequence>
<dbReference type="EMBL" id="SMMG02000009">
    <property type="protein sequence ID" value="KAA3461540.1"/>
    <property type="molecule type" value="Genomic_DNA"/>
</dbReference>
<feature type="domain" description="PPM-type phosphatase" evidence="1">
    <location>
        <begin position="4"/>
        <end position="66"/>
    </location>
</feature>